<gene>
    <name evidence="1" type="ORF">KFK09_028618</name>
</gene>
<evidence type="ECO:0000313" key="1">
    <source>
        <dbReference type="EMBL" id="KAI0488779.1"/>
    </source>
</evidence>
<name>A0A8T3A3S8_DENNO</name>
<comment type="caution">
    <text evidence="1">The sequence shown here is derived from an EMBL/GenBank/DDBJ whole genome shotgun (WGS) entry which is preliminary data.</text>
</comment>
<dbReference type="OrthoDB" id="1093005at2759"/>
<protein>
    <submittedName>
        <fullName evidence="1">Uncharacterized protein</fullName>
    </submittedName>
</protein>
<dbReference type="AlphaFoldDB" id="A0A8T3A3S8"/>
<proteinExistence type="predicted"/>
<organism evidence="1 2">
    <name type="scientific">Dendrobium nobile</name>
    <name type="common">Orchid</name>
    <dbReference type="NCBI Taxonomy" id="94219"/>
    <lineage>
        <taxon>Eukaryota</taxon>
        <taxon>Viridiplantae</taxon>
        <taxon>Streptophyta</taxon>
        <taxon>Embryophyta</taxon>
        <taxon>Tracheophyta</taxon>
        <taxon>Spermatophyta</taxon>
        <taxon>Magnoliopsida</taxon>
        <taxon>Liliopsida</taxon>
        <taxon>Asparagales</taxon>
        <taxon>Orchidaceae</taxon>
        <taxon>Epidendroideae</taxon>
        <taxon>Malaxideae</taxon>
        <taxon>Dendrobiinae</taxon>
        <taxon>Dendrobium</taxon>
    </lineage>
</organism>
<keyword evidence="2" id="KW-1185">Reference proteome</keyword>
<accession>A0A8T3A3S8</accession>
<sequence>MGFYDVIPLFVDTNLGTHFALSVSQDITAGDLKGKLIMEHFSCFPNLGKIKVHGLMVKKKSFFYHLSDSMAIKHVFEELSGTWLLHLNASSMQNALEDRSLSFSNSSPHCDNQTKKSVRIDCCQAFQNDRSTVSEHPIEGKVHESLSSLENSRKKSNQTISVTGIISRFFSELDEVDSFYCQHKHIHETVHVCADELRDSNIRTLASQPDHISNRKTAEFDTDIQCYFAKKKEKNVAKRAKVASKVKMKQLGSKKLVNKKSSLCTPHKSCNYRVGKRLVQAANSIQISGNGKKSTTKFLSKCKSSDSAAFVRRIAYDVDDFID</sequence>
<evidence type="ECO:0000313" key="2">
    <source>
        <dbReference type="Proteomes" id="UP000829196"/>
    </source>
</evidence>
<reference evidence="1" key="1">
    <citation type="journal article" date="2022" name="Front. Genet.">
        <title>Chromosome-Scale Assembly of the Dendrobium nobile Genome Provides Insights Into the Molecular Mechanism of the Biosynthesis of the Medicinal Active Ingredient of Dendrobium.</title>
        <authorList>
            <person name="Xu Q."/>
            <person name="Niu S.-C."/>
            <person name="Li K.-L."/>
            <person name="Zheng P.-J."/>
            <person name="Zhang X.-J."/>
            <person name="Jia Y."/>
            <person name="Liu Y."/>
            <person name="Niu Y.-X."/>
            <person name="Yu L.-H."/>
            <person name="Chen D.-F."/>
            <person name="Zhang G.-Q."/>
        </authorList>
    </citation>
    <scope>NUCLEOTIDE SEQUENCE</scope>
    <source>
        <tissue evidence="1">Leaf</tissue>
    </source>
</reference>
<dbReference type="Proteomes" id="UP000829196">
    <property type="component" value="Unassembled WGS sequence"/>
</dbReference>
<dbReference type="EMBL" id="JAGYWB010000019">
    <property type="protein sequence ID" value="KAI0488779.1"/>
    <property type="molecule type" value="Genomic_DNA"/>
</dbReference>